<dbReference type="InterPro" id="IPR041413">
    <property type="entry name" value="MLTR_LBD"/>
</dbReference>
<sequence>MTTAEETARRGELGTFLRAYRERLAPDEVGLPATPRRRTPGLRREEVAALSGVGVAWYTWLEQGRVDTSRQVLDAVSRTLRLDGDAHRHVLALAGFAPQQATDSEDAGTGTGADDNLRAMIGSWSASPALVLAPDLTITAWNTAYSSLFPDPGDHPAERRNLLLLLIGDPAHQRLLPAWEPLAQDLHRHFRARADTLPRDARVQALTERLHATRPDLAHWWACRAVGGFAPRTIEVVDGDGGNGGSRTYDAALLTTAGQQGGGCVLVLTPGRSQGA</sequence>
<dbReference type="SUPFAM" id="SSF47413">
    <property type="entry name" value="lambda repressor-like DNA-binding domains"/>
    <property type="match status" value="1"/>
</dbReference>
<dbReference type="RefSeq" id="WP_249588113.1">
    <property type="nucleotide sequence ID" value="NZ_BAAAQL010000010.1"/>
</dbReference>
<dbReference type="InterPro" id="IPR010982">
    <property type="entry name" value="Lambda_DNA-bd_dom_sf"/>
</dbReference>
<reference evidence="2 3" key="1">
    <citation type="submission" date="2022-05" db="EMBL/GenBank/DDBJ databases">
        <authorList>
            <person name="Zhou X."/>
            <person name="Li K."/>
            <person name="Man Y."/>
        </authorList>
    </citation>
    <scope>NUCLEOTIDE SEQUENCE [LARGE SCALE GENOMIC DNA]</scope>
    <source>
        <strain evidence="2 3">MS405</strain>
    </source>
</reference>
<keyword evidence="3" id="KW-1185">Reference proteome</keyword>
<gene>
    <name evidence="2" type="ORF">M4V62_16995</name>
</gene>
<organism evidence="2 3">
    <name type="scientific">Streptomyces durmitorensis</name>
    <dbReference type="NCBI Taxonomy" id="319947"/>
    <lineage>
        <taxon>Bacteria</taxon>
        <taxon>Bacillati</taxon>
        <taxon>Actinomycetota</taxon>
        <taxon>Actinomycetes</taxon>
        <taxon>Kitasatosporales</taxon>
        <taxon>Streptomycetaceae</taxon>
        <taxon>Streptomyces</taxon>
    </lineage>
</organism>
<dbReference type="Pfam" id="PF13560">
    <property type="entry name" value="HTH_31"/>
    <property type="match status" value="1"/>
</dbReference>
<proteinExistence type="predicted"/>
<dbReference type="Proteomes" id="UP000829992">
    <property type="component" value="Chromosome"/>
</dbReference>
<name>A0ABY4PUM8_9ACTN</name>
<accession>A0ABY4PUM8</accession>
<dbReference type="Gene3D" id="1.10.260.40">
    <property type="entry name" value="lambda repressor-like DNA-binding domains"/>
    <property type="match status" value="1"/>
</dbReference>
<dbReference type="PANTHER" id="PTHR35010:SF3">
    <property type="entry name" value="BLL4873 PROTEIN"/>
    <property type="match status" value="1"/>
</dbReference>
<evidence type="ECO:0000313" key="2">
    <source>
        <dbReference type="EMBL" id="UQT56658.1"/>
    </source>
</evidence>
<dbReference type="InterPro" id="IPR001387">
    <property type="entry name" value="Cro/C1-type_HTH"/>
</dbReference>
<evidence type="ECO:0000313" key="3">
    <source>
        <dbReference type="Proteomes" id="UP000829992"/>
    </source>
</evidence>
<feature type="domain" description="HTH cro/C1-type" evidence="1">
    <location>
        <begin position="16"/>
        <end position="87"/>
    </location>
</feature>
<dbReference type="EMBL" id="CP097289">
    <property type="protein sequence ID" value="UQT56658.1"/>
    <property type="molecule type" value="Genomic_DNA"/>
</dbReference>
<dbReference type="SMART" id="SM00530">
    <property type="entry name" value="HTH_XRE"/>
    <property type="match status" value="1"/>
</dbReference>
<dbReference type="Gene3D" id="3.30.450.180">
    <property type="match status" value="1"/>
</dbReference>
<protein>
    <submittedName>
        <fullName evidence="2">Helix-turn-helix transcriptional regulator</fullName>
    </submittedName>
</protein>
<dbReference type="PANTHER" id="PTHR35010">
    <property type="entry name" value="BLL4672 PROTEIN-RELATED"/>
    <property type="match status" value="1"/>
</dbReference>
<evidence type="ECO:0000259" key="1">
    <source>
        <dbReference type="SMART" id="SM00530"/>
    </source>
</evidence>
<dbReference type="CDD" id="cd00093">
    <property type="entry name" value="HTH_XRE"/>
    <property type="match status" value="1"/>
</dbReference>
<dbReference type="Pfam" id="PF17765">
    <property type="entry name" value="MLTR_LBD"/>
    <property type="match status" value="1"/>
</dbReference>